<comment type="similarity">
    <text evidence="2 5">Belongs to the CDP-alcohol phosphatidyltransferase class-I family.</text>
</comment>
<evidence type="ECO:0000256" key="2">
    <source>
        <dbReference type="ARBA" id="ARBA00010441"/>
    </source>
</evidence>
<dbReference type="PIRSF" id="PIRSF000847">
    <property type="entry name" value="Phos_ph_gly_syn"/>
    <property type="match status" value="1"/>
</dbReference>
<dbReference type="InterPro" id="IPR043130">
    <property type="entry name" value="CDP-OH_PTrfase_TM_dom"/>
</dbReference>
<dbReference type="InterPro" id="IPR048254">
    <property type="entry name" value="CDP_ALCOHOL_P_TRANSF_CS"/>
</dbReference>
<dbReference type="GO" id="GO:0016020">
    <property type="term" value="C:membrane"/>
    <property type="evidence" value="ECO:0007669"/>
    <property type="project" value="InterPro"/>
</dbReference>
<evidence type="ECO:0000256" key="4">
    <source>
        <dbReference type="ARBA" id="ARBA00033018"/>
    </source>
</evidence>
<organism evidence="7 8">
    <name type="scientific">Clostridium estertheticum</name>
    <dbReference type="NCBI Taxonomy" id="238834"/>
    <lineage>
        <taxon>Bacteria</taxon>
        <taxon>Bacillati</taxon>
        <taxon>Bacillota</taxon>
        <taxon>Clostridia</taxon>
        <taxon>Eubacteriales</taxon>
        <taxon>Clostridiaceae</taxon>
        <taxon>Clostridium</taxon>
    </lineage>
</organism>
<evidence type="ECO:0000256" key="3">
    <source>
        <dbReference type="ARBA" id="ARBA00022679"/>
    </source>
</evidence>
<evidence type="ECO:0000256" key="1">
    <source>
        <dbReference type="ARBA" id="ARBA00003973"/>
    </source>
</evidence>
<protein>
    <recommendedName>
        <fullName evidence="4">Phosphatidylglycerophosphate synthase</fullName>
    </recommendedName>
</protein>
<name>A0A5N7IST3_9CLOT</name>
<dbReference type="InterPro" id="IPR000462">
    <property type="entry name" value="CDP-OH_P_trans"/>
</dbReference>
<feature type="transmembrane region" description="Helical" evidence="6">
    <location>
        <begin position="86"/>
        <end position="105"/>
    </location>
</feature>
<keyword evidence="3 5" id="KW-0808">Transferase</keyword>
<dbReference type="InterPro" id="IPR004570">
    <property type="entry name" value="Phosphatidylglycerol_P_synth"/>
</dbReference>
<evidence type="ECO:0000313" key="7">
    <source>
        <dbReference type="EMBL" id="MPQ64038.1"/>
    </source>
</evidence>
<dbReference type="Pfam" id="PF01066">
    <property type="entry name" value="CDP-OH_P_transf"/>
    <property type="match status" value="1"/>
</dbReference>
<feature type="transmembrane region" description="Helical" evidence="6">
    <location>
        <begin position="117"/>
        <end position="136"/>
    </location>
</feature>
<evidence type="ECO:0000313" key="8">
    <source>
        <dbReference type="Proteomes" id="UP000342249"/>
    </source>
</evidence>
<dbReference type="UniPathway" id="UPA00084">
    <property type="reaction ID" value="UER00503"/>
</dbReference>
<reference evidence="7 8" key="1">
    <citation type="journal article" date="2019" name="Lett. Appl. Microbiol.">
        <title>A case of 'blown pack' spoilage of vacuum-packaged pork likely associated with Clostridium estertheticum in Canada.</title>
        <authorList>
            <person name="Zhang P."/>
            <person name="Ward P."/>
            <person name="McMullen L.M."/>
            <person name="Yang X."/>
        </authorList>
    </citation>
    <scope>NUCLEOTIDE SEQUENCE [LARGE SCALE GENOMIC DNA]</scope>
    <source>
        <strain evidence="7 8">MA19</strain>
    </source>
</reference>
<keyword evidence="6" id="KW-0472">Membrane</keyword>
<sequence>MKKLPNCISFSRIIFSLIFIFVKPLSINFYVIYIICGLSDITDGFIARKTKTTSTLGAKVDSIADMVMAFVLLVILYPIVNPSTEIIIWIISIAIIRLASMVIALKKYKTFASLHTYGNKITGIVLFIFPILLPYVHTTVLLYILCTVASISAIEELIIQFTSSQLQLNKQSIFGK</sequence>
<comment type="function">
    <text evidence="1">This protein catalyzes the committed step to the synthesis of the acidic phospholipids.</text>
</comment>
<dbReference type="RefSeq" id="WP_162523275.1">
    <property type="nucleotide sequence ID" value="NZ_SPSE01000044.1"/>
</dbReference>
<dbReference type="GO" id="GO:0006655">
    <property type="term" value="P:phosphatidylglycerol biosynthetic process"/>
    <property type="evidence" value="ECO:0007669"/>
    <property type="project" value="UniProtKB-UniPathway"/>
</dbReference>
<gene>
    <name evidence="7" type="ORF">E4V82_18230</name>
</gene>
<dbReference type="AlphaFoldDB" id="A0A5N7IST3"/>
<feature type="transmembrane region" description="Helical" evidence="6">
    <location>
        <begin position="62"/>
        <end position="80"/>
    </location>
</feature>
<keyword evidence="6" id="KW-0812">Transmembrane</keyword>
<dbReference type="Proteomes" id="UP000342249">
    <property type="component" value="Unassembled WGS sequence"/>
</dbReference>
<accession>A0A5N7IST3</accession>
<feature type="transmembrane region" description="Helical" evidence="6">
    <location>
        <begin position="13"/>
        <end position="41"/>
    </location>
</feature>
<evidence type="ECO:0000256" key="6">
    <source>
        <dbReference type="SAM" id="Phobius"/>
    </source>
</evidence>
<keyword evidence="6" id="KW-1133">Transmembrane helix</keyword>
<proteinExistence type="inferred from homology"/>
<evidence type="ECO:0000256" key="5">
    <source>
        <dbReference type="RuleBase" id="RU003750"/>
    </source>
</evidence>
<dbReference type="PROSITE" id="PS00379">
    <property type="entry name" value="CDP_ALCOHOL_P_TRANSF"/>
    <property type="match status" value="1"/>
</dbReference>
<comment type="caution">
    <text evidence="7">The sequence shown here is derived from an EMBL/GenBank/DDBJ whole genome shotgun (WGS) entry which is preliminary data.</text>
</comment>
<dbReference type="EMBL" id="SPSF01000043">
    <property type="protein sequence ID" value="MPQ64038.1"/>
    <property type="molecule type" value="Genomic_DNA"/>
</dbReference>
<dbReference type="Gene3D" id="1.20.120.1760">
    <property type="match status" value="1"/>
</dbReference>
<dbReference type="GO" id="GO:0008444">
    <property type="term" value="F:CDP-diacylglycerol-glycerol-3-phosphate 3-phosphatidyltransferase activity"/>
    <property type="evidence" value="ECO:0007669"/>
    <property type="project" value="InterPro"/>
</dbReference>